<evidence type="ECO:0000313" key="3">
    <source>
        <dbReference type="Proteomes" id="UP000563349"/>
    </source>
</evidence>
<evidence type="ECO:0000259" key="1">
    <source>
        <dbReference type="Pfam" id="PF04127"/>
    </source>
</evidence>
<organism evidence="2 3">
    <name type="scientific">Streptococcus danieliae</name>
    <dbReference type="NCBI Taxonomy" id="747656"/>
    <lineage>
        <taxon>Bacteria</taxon>
        <taxon>Bacillati</taxon>
        <taxon>Bacillota</taxon>
        <taxon>Bacilli</taxon>
        <taxon>Lactobacillales</taxon>
        <taxon>Streptococcaceae</taxon>
        <taxon>Streptococcus</taxon>
    </lineage>
</organism>
<dbReference type="InterPro" id="IPR007085">
    <property type="entry name" value="DNA/pantothenate-metab_flavo_C"/>
</dbReference>
<gene>
    <name evidence="2" type="ORF">HZY93_05300</name>
</gene>
<comment type="caution">
    <text evidence="2">The sequence shown here is derived from an EMBL/GenBank/DDBJ whole genome shotgun (WGS) entry which is preliminary data.</text>
</comment>
<dbReference type="InterPro" id="IPR035929">
    <property type="entry name" value="CoaB-like_sf"/>
</dbReference>
<dbReference type="GO" id="GO:0015937">
    <property type="term" value="P:coenzyme A biosynthetic process"/>
    <property type="evidence" value="ECO:0007669"/>
    <property type="project" value="UniProtKB-ARBA"/>
</dbReference>
<dbReference type="NCBIfam" id="NF005231">
    <property type="entry name" value="PRK06732.1"/>
    <property type="match status" value="1"/>
</dbReference>
<dbReference type="EMBL" id="JACBYG010000056">
    <property type="protein sequence ID" value="NYS49383.1"/>
    <property type="molecule type" value="Genomic_DNA"/>
</dbReference>
<dbReference type="InterPro" id="IPR011848">
    <property type="entry name" value="CoaB_strep"/>
</dbReference>
<feature type="domain" description="DNA/pantothenate metabolism flavoprotein C-terminal" evidence="1">
    <location>
        <begin position="119"/>
        <end position="225"/>
    </location>
</feature>
<name>A0A7Z0LDL4_9STRE</name>
<dbReference type="NCBIfam" id="TIGR02114">
    <property type="entry name" value="coaB_strep"/>
    <property type="match status" value="1"/>
</dbReference>
<dbReference type="SUPFAM" id="SSF102645">
    <property type="entry name" value="CoaB-like"/>
    <property type="match status" value="1"/>
</dbReference>
<dbReference type="AlphaFoldDB" id="A0A7Z0LDL4"/>
<accession>A0A7Z0LDL4</accession>
<reference evidence="2 3" key="1">
    <citation type="submission" date="2020-07" db="EMBL/GenBank/DDBJ databases">
        <title>MOT database genomes.</title>
        <authorList>
            <person name="Joseph S."/>
            <person name="Aduse-Opoku J."/>
            <person name="Hashim A."/>
            <person name="Wade W."/>
            <person name="Curtis M."/>
        </authorList>
    </citation>
    <scope>NUCLEOTIDE SEQUENCE [LARGE SCALE GENOMIC DNA]</scope>
    <source>
        <strain evidence="2 3">CCW311</strain>
    </source>
</reference>
<dbReference type="Pfam" id="PF04127">
    <property type="entry name" value="DFP"/>
    <property type="match status" value="2"/>
</dbReference>
<dbReference type="GO" id="GO:0016874">
    <property type="term" value="F:ligase activity"/>
    <property type="evidence" value="ECO:0007669"/>
    <property type="project" value="UniProtKB-KW"/>
</dbReference>
<keyword evidence="2" id="KW-0436">Ligase</keyword>
<protein>
    <submittedName>
        <fullName evidence="2">Phosphopantothenate--cysteine ligase</fullName>
    </submittedName>
</protein>
<keyword evidence="3" id="KW-1185">Reference proteome</keyword>
<proteinExistence type="predicted"/>
<sequence length="228" mass="25198">MKILITTGGTSEPIDQVRAITNQSTGRLGSAIAQACLEAGFEVTLITTEQASKPPAHPLLQQILIKTTQDLESALQSQVPQHQVLIHSMAVSDYRPVQMVPLEKVQEAKNLQAFLEPAQKDGKLSSAADHQVMFLEKTPKLIQQVKDWNPQIRLIGFKLLVSVSPEELLAVACASLTKNRADLIVANDLTQIDQNHHQAYLVEPDRVQEAQTKAEIAQKLVNFIRKES</sequence>
<evidence type="ECO:0000313" key="2">
    <source>
        <dbReference type="EMBL" id="NYS49383.1"/>
    </source>
</evidence>
<dbReference type="Proteomes" id="UP000563349">
    <property type="component" value="Unassembled WGS sequence"/>
</dbReference>
<dbReference type="RefSeq" id="WP_179923967.1">
    <property type="nucleotide sequence ID" value="NZ_CP128228.1"/>
</dbReference>
<dbReference type="Gene3D" id="3.40.50.10300">
    <property type="entry name" value="CoaB-like"/>
    <property type="match status" value="1"/>
</dbReference>
<feature type="domain" description="DNA/pantothenate metabolism flavoprotein C-terminal" evidence="1">
    <location>
        <begin position="2"/>
        <end position="107"/>
    </location>
</feature>